<dbReference type="InterPro" id="IPR029058">
    <property type="entry name" value="AB_hydrolase_fold"/>
</dbReference>
<evidence type="ECO:0000259" key="3">
    <source>
        <dbReference type="Pfam" id="PF12146"/>
    </source>
</evidence>
<feature type="active site" description="Charge relay system" evidence="1">
    <location>
        <position position="195"/>
    </location>
</feature>
<keyword evidence="5" id="KW-1185">Reference proteome</keyword>
<feature type="domain" description="Serine aminopeptidase S33" evidence="3">
    <location>
        <begin position="12"/>
        <end position="221"/>
    </location>
</feature>
<dbReference type="RefSeq" id="WP_245168074.1">
    <property type="nucleotide sequence ID" value="NZ_JAATJA010000001.1"/>
</dbReference>
<dbReference type="AlphaFoldDB" id="A0A846QMU2"/>
<evidence type="ECO:0000313" key="5">
    <source>
        <dbReference type="Proteomes" id="UP000580856"/>
    </source>
</evidence>
<evidence type="ECO:0000256" key="1">
    <source>
        <dbReference type="PIRSR" id="PIRSR017388-1"/>
    </source>
</evidence>
<gene>
    <name evidence="4" type="ORF">GGQ74_000385</name>
</gene>
<dbReference type="EMBL" id="JAATJA010000001">
    <property type="protein sequence ID" value="NJB66745.1"/>
    <property type="molecule type" value="Genomic_DNA"/>
</dbReference>
<dbReference type="InterPro" id="IPR022742">
    <property type="entry name" value="Hydrolase_4"/>
</dbReference>
<proteinExistence type="predicted"/>
<dbReference type="SUPFAM" id="SSF53474">
    <property type="entry name" value="alpha/beta-Hydrolases"/>
    <property type="match status" value="1"/>
</dbReference>
<comment type="caution">
    <text evidence="4">The sequence shown here is derived from an EMBL/GenBank/DDBJ whole genome shotgun (WGS) entry which is preliminary data.</text>
</comment>
<dbReference type="Gene3D" id="3.40.50.1820">
    <property type="entry name" value="alpha/beta hydrolase"/>
    <property type="match status" value="1"/>
</dbReference>
<evidence type="ECO:0000256" key="2">
    <source>
        <dbReference type="PIRSR" id="PIRSR017388-2"/>
    </source>
</evidence>
<evidence type="ECO:0000313" key="4">
    <source>
        <dbReference type="EMBL" id="NJB66745.1"/>
    </source>
</evidence>
<reference evidence="4 5" key="1">
    <citation type="submission" date="2020-03" db="EMBL/GenBank/DDBJ databases">
        <title>Genomic Encyclopedia of Type Strains, Phase IV (KMG-IV): sequencing the most valuable type-strain genomes for metagenomic binning, comparative biology and taxonomic classification.</title>
        <authorList>
            <person name="Goeker M."/>
        </authorList>
    </citation>
    <scope>NUCLEOTIDE SEQUENCE [LARGE SCALE GENOMIC DNA]</scope>
    <source>
        <strain evidence="4 5">DSM 24233</strain>
    </source>
</reference>
<feature type="binding site" evidence="2">
    <location>
        <position position="18"/>
    </location>
    <ligand>
        <name>substrate</name>
    </ligand>
</feature>
<keyword evidence="4" id="KW-0378">Hydrolase</keyword>
<dbReference type="EC" id="3.1.1.1" evidence="4"/>
<dbReference type="InterPro" id="IPR051044">
    <property type="entry name" value="MAG_DAG_Lipase"/>
</dbReference>
<organism evidence="4 5">
    <name type="scientific">Desulfobaculum xiamenense</name>
    <dbReference type="NCBI Taxonomy" id="995050"/>
    <lineage>
        <taxon>Bacteria</taxon>
        <taxon>Pseudomonadati</taxon>
        <taxon>Thermodesulfobacteriota</taxon>
        <taxon>Desulfovibrionia</taxon>
        <taxon>Desulfovibrionales</taxon>
        <taxon>Desulfovibrionaceae</taxon>
        <taxon>Desulfobaculum</taxon>
    </lineage>
</organism>
<dbReference type="GO" id="GO:0106435">
    <property type="term" value="F:carboxylesterase activity"/>
    <property type="evidence" value="ECO:0007669"/>
    <property type="project" value="UniProtKB-EC"/>
</dbReference>
<feature type="active site" description="Charge relay system" evidence="1">
    <location>
        <position position="230"/>
    </location>
</feature>
<dbReference type="InterPro" id="IPR012354">
    <property type="entry name" value="Esterase_lipase"/>
</dbReference>
<accession>A0A846QMU2</accession>
<dbReference type="PANTHER" id="PTHR11614">
    <property type="entry name" value="PHOSPHOLIPASE-RELATED"/>
    <property type="match status" value="1"/>
</dbReference>
<dbReference type="Pfam" id="PF12146">
    <property type="entry name" value="Hydrolase_4"/>
    <property type="match status" value="1"/>
</dbReference>
<protein>
    <submittedName>
        <fullName evidence="4">Carboxylesterase</fullName>
        <ecNumber evidence="4">3.1.1.1</ecNumber>
    </submittedName>
</protein>
<feature type="binding site" evidence="2">
    <location>
        <position position="87"/>
    </location>
    <ligand>
        <name>substrate</name>
    </ligand>
</feature>
<feature type="active site" description="Nucleophile" evidence="1">
    <location>
        <position position="86"/>
    </location>
</feature>
<name>A0A846QMU2_9BACT</name>
<dbReference type="PIRSF" id="PIRSF017388">
    <property type="entry name" value="Esterase_lipase"/>
    <property type="match status" value="1"/>
</dbReference>
<dbReference type="Proteomes" id="UP000580856">
    <property type="component" value="Unassembled WGS sequence"/>
</dbReference>
<sequence length="261" mass="28530">MTGNAMHGDVGVLLLHGFGGEPFEMLGLADALASAGFAVSAPLLPGHGQDVTAWSRTGFGDWYGAAREAYLDMQSRFGRVFVMGLSMGGTLSLRLAQEFSPAGVLTVAAPVFLYRLYPLEFSDWRLPFVRLLRHVRPLWPVSPPKPRSREIAPWKGYEGVTALAPLESLLRGMREVRGRLADISAPLLALHARGDRTVPDSNAWEIVRRVSSDDRNLVLFNVAETVTSRHVLTTHRETRDGVARLAVDFVSRLVGNGTACP</sequence>